<keyword evidence="3" id="KW-1185">Reference proteome</keyword>
<dbReference type="Proteomes" id="UP000186341">
    <property type="component" value="Unassembled WGS sequence"/>
</dbReference>
<organism evidence="2 3">
    <name type="scientific">Ileibacterium valens</name>
    <dbReference type="NCBI Taxonomy" id="1862668"/>
    <lineage>
        <taxon>Bacteria</taxon>
        <taxon>Bacillati</taxon>
        <taxon>Bacillota</taxon>
        <taxon>Erysipelotrichia</taxon>
        <taxon>Erysipelotrichales</taxon>
        <taxon>Erysipelotrichaceae</taxon>
        <taxon>Ileibacterium</taxon>
    </lineage>
</organism>
<dbReference type="AlphaFoldDB" id="A0A1U7NDU8"/>
<sequence length="262" mass="29440">MTLSKTRDAALLGTLMLAGCAAPINSSSQTENSTLSIHEVLEQVDRNDLRLTSYRMNSIEKFRSPEANEDTSFEVSVEFDKENLYMISEFPEGGSRIAQYRLKNGHKHTLDGCYLEVLSGMWAFIDDGGIFQDFYQVDEEMQVEDYISIPAAYLYSGNEFKSTATEKGSYVIEVEAKNAADSQVPGSENSLSFTLNKDGLLEEIHSTETGPDQIYTNEKSRRFSDYNVKMINTGAMKQFFEQVSTGQIQSGSHISLDQFRLK</sequence>
<comment type="caution">
    <text evidence="2">The sequence shown here is derived from an EMBL/GenBank/DDBJ whole genome shotgun (WGS) entry which is preliminary data.</text>
</comment>
<dbReference type="GeneID" id="82203585"/>
<evidence type="ECO:0000313" key="2">
    <source>
        <dbReference type="EMBL" id="OLU37534.1"/>
    </source>
</evidence>
<reference evidence="2 3" key="1">
    <citation type="submission" date="2016-11" db="EMBL/GenBank/DDBJ databases">
        <title>Description of two novel members of the family Erysipelotrichaceae: Ileibacterium lipovorans gen. nov., sp. nov. and Dubosiella newyorkensis, gen. nov., sp. nov.</title>
        <authorList>
            <person name="Cox L.M."/>
            <person name="Sohn J."/>
            <person name="Tyrrell K.L."/>
            <person name="Citron D.M."/>
            <person name="Lawson P.A."/>
            <person name="Patel N.B."/>
            <person name="Iizumi T."/>
            <person name="Perez-Perez G.I."/>
            <person name="Goldstein E.J."/>
            <person name="Blaser M.J."/>
        </authorList>
    </citation>
    <scope>NUCLEOTIDE SEQUENCE [LARGE SCALE GENOMIC DNA]</scope>
    <source>
        <strain evidence="2 3">NYU-BL-A3</strain>
    </source>
</reference>
<dbReference type="PROSITE" id="PS51257">
    <property type="entry name" value="PROKAR_LIPOPROTEIN"/>
    <property type="match status" value="1"/>
</dbReference>
<evidence type="ECO:0000313" key="3">
    <source>
        <dbReference type="Proteomes" id="UP000186341"/>
    </source>
</evidence>
<feature type="signal peptide" evidence="1">
    <location>
        <begin position="1"/>
        <end position="21"/>
    </location>
</feature>
<dbReference type="EMBL" id="MPJW01000199">
    <property type="protein sequence ID" value="OLU37534.1"/>
    <property type="molecule type" value="Genomic_DNA"/>
</dbReference>
<gene>
    <name evidence="2" type="ORF">BO222_10525</name>
</gene>
<dbReference type="RefSeq" id="WP_075820775.1">
    <property type="nucleotide sequence ID" value="NZ_CAPNHH010000006.1"/>
</dbReference>
<accession>A0A1U7NDU8</accession>
<protein>
    <submittedName>
        <fullName evidence="2">Uncharacterized protein</fullName>
    </submittedName>
</protein>
<feature type="chain" id="PRO_5038463669" evidence="1">
    <location>
        <begin position="22"/>
        <end position="262"/>
    </location>
</feature>
<proteinExistence type="predicted"/>
<name>A0A1U7NDU8_9FIRM</name>
<evidence type="ECO:0000256" key="1">
    <source>
        <dbReference type="SAM" id="SignalP"/>
    </source>
</evidence>
<keyword evidence="1" id="KW-0732">Signal</keyword>